<accession>A0A9X6UIW1</accession>
<reference evidence="3 4" key="1">
    <citation type="submission" date="2017-09" db="EMBL/GenBank/DDBJ databases">
        <title>Large-scale bioinformatics analysis of Bacillus genomes uncovers conserved roles of natural products in bacterial physiology.</title>
        <authorList>
            <consortium name="Agbiome Team Llc"/>
            <person name="Bleich R.M."/>
            <person name="Kirk G.J."/>
            <person name="Santa Maria K.C."/>
            <person name="Allen S.E."/>
            <person name="Farag S."/>
            <person name="Shank E.A."/>
            <person name="Bowers A."/>
        </authorList>
    </citation>
    <scope>NUCLEOTIDE SEQUENCE [LARGE SCALE GENOMIC DNA]</scope>
    <source>
        <strain evidence="3 4">AFS006334</strain>
    </source>
</reference>
<evidence type="ECO:0000313" key="3">
    <source>
        <dbReference type="EMBL" id="PEQ84179.1"/>
    </source>
</evidence>
<dbReference type="Pfam" id="PF22768">
    <property type="entry name" value="SPP1_Dit"/>
    <property type="match status" value="1"/>
</dbReference>
<dbReference type="Gene3D" id="2.40.30.200">
    <property type="match status" value="1"/>
</dbReference>
<dbReference type="Gene3D" id="2.60.120.860">
    <property type="match status" value="1"/>
</dbReference>
<feature type="domain" description="Siphovirus-type tail component RIFT-related" evidence="1">
    <location>
        <begin position="15"/>
        <end position="123"/>
    </location>
</feature>
<dbReference type="InterPro" id="IPR054738">
    <property type="entry name" value="Siphovirus-type_tail_C"/>
</dbReference>
<evidence type="ECO:0000259" key="2">
    <source>
        <dbReference type="Pfam" id="PF22768"/>
    </source>
</evidence>
<name>A0A9X6UIW1_BACCE</name>
<organism evidence="3 4">
    <name type="scientific">Bacillus cereus</name>
    <dbReference type="NCBI Taxonomy" id="1396"/>
    <lineage>
        <taxon>Bacteria</taxon>
        <taxon>Bacillati</taxon>
        <taxon>Bacillota</taxon>
        <taxon>Bacilli</taxon>
        <taxon>Bacillales</taxon>
        <taxon>Bacillaceae</taxon>
        <taxon>Bacillus</taxon>
        <taxon>Bacillus cereus group</taxon>
    </lineage>
</organism>
<dbReference type="RefSeq" id="WP_098255137.1">
    <property type="nucleotide sequence ID" value="NZ_NTXW01000040.1"/>
</dbReference>
<gene>
    <name evidence="3" type="ORF">CN475_21790</name>
</gene>
<proteinExistence type="predicted"/>
<feature type="domain" description="Siphovirus-type tail component C-terminal" evidence="2">
    <location>
        <begin position="404"/>
        <end position="491"/>
    </location>
</feature>
<dbReference type="AlphaFoldDB" id="A0A9X6UIW1"/>
<dbReference type="InterPro" id="IPR008841">
    <property type="entry name" value="Siphovirus-type_tail_N"/>
</dbReference>
<dbReference type="Proteomes" id="UP000219869">
    <property type="component" value="Unassembled WGS sequence"/>
</dbReference>
<dbReference type="Pfam" id="PF05709">
    <property type="entry name" value="Sipho_tail"/>
    <property type="match status" value="1"/>
</dbReference>
<comment type="caution">
    <text evidence="3">The sequence shown here is derived from an EMBL/GenBank/DDBJ whole genome shotgun (WGS) entry which is preliminary data.</text>
</comment>
<dbReference type="EMBL" id="NTXW01000040">
    <property type="protein sequence ID" value="PEQ84179.1"/>
    <property type="molecule type" value="Genomic_DNA"/>
</dbReference>
<protein>
    <submittedName>
        <fullName evidence="3">Phage tail protein</fullName>
    </submittedName>
</protein>
<dbReference type="NCBIfam" id="TIGR01633">
    <property type="entry name" value="phi3626_gp14_N"/>
    <property type="match status" value="1"/>
</dbReference>
<sequence length="492" mass="56024">MPSGSFSFNGIRKDYIFILMGFNRPAWSPIERDILKLPSKPGGYLLQTNTNVRTIEVPVIIKAGSQGEMQQKKEDLADWLVTDQPCELIFDDEPNRTYMAVIDGGADIDELIFRGKGKITFVCPMPYKLGAVQTKVMSVQNQELKATFENKGTVETKPVIDIKVANPSPFLDVWNDDEYFRLGYPTGVKTRVVKQNDRLIWDEMTNLAIWESITGQIGSYKSSGTMKVWQGYAFTPESYGTGTDVEWHGPFMKRTIPNTGGVIQDFKLDVQMTFQSEHWNRMGKTVVMLLDANDNVIVELAMADEYMSHEMTTAQAIIDPRSSRKWIADEMGMYSDTFNDFRGHVSVARRGKEWSFYFAKYRKNTEIDDASFVREWRDESDSNPMTARPVAKIAVGCIAYGKNPPADIAFIEDVKFWKINTLTIDETPYIFDIGDKIQIDTERSLVTINGTNAIGLKDIFSRFPIVKRGDNNIIVRPYNIGTATLTYRERYK</sequence>
<dbReference type="InterPro" id="IPR006520">
    <property type="entry name" value="Dit_BPSPP_N"/>
</dbReference>
<evidence type="ECO:0000259" key="1">
    <source>
        <dbReference type="Pfam" id="PF05709"/>
    </source>
</evidence>
<evidence type="ECO:0000313" key="4">
    <source>
        <dbReference type="Proteomes" id="UP000219869"/>
    </source>
</evidence>